<reference evidence="7 8" key="1">
    <citation type="submission" date="2018-05" db="EMBL/GenBank/DDBJ databases">
        <title>Complete Genome Sequence of Deinococcus sp. strain 17bor-2.</title>
        <authorList>
            <person name="Srinivasan S."/>
        </authorList>
    </citation>
    <scope>NUCLEOTIDE SEQUENCE [LARGE SCALE GENOMIC DNA]</scope>
    <source>
        <strain evidence="7 8">17bor-2</strain>
    </source>
</reference>
<dbReference type="PRINTS" id="PR00690">
    <property type="entry name" value="ADHESNFAMILY"/>
</dbReference>
<dbReference type="Gene3D" id="3.40.50.1980">
    <property type="entry name" value="Nitrogenase molybdenum iron protein domain"/>
    <property type="match status" value="2"/>
</dbReference>
<dbReference type="InterPro" id="IPR050492">
    <property type="entry name" value="Bact_metal-bind_prot9"/>
</dbReference>
<dbReference type="GO" id="GO:0046872">
    <property type="term" value="F:metal ion binding"/>
    <property type="evidence" value="ECO:0007669"/>
    <property type="project" value="UniProtKB-KW"/>
</dbReference>
<evidence type="ECO:0000256" key="6">
    <source>
        <dbReference type="SAM" id="SignalP"/>
    </source>
</evidence>
<dbReference type="AlphaFoldDB" id="A0A2Z3JHS9"/>
<evidence type="ECO:0000256" key="2">
    <source>
        <dbReference type="ARBA" id="ARBA00022448"/>
    </source>
</evidence>
<dbReference type="GO" id="GO:0030313">
    <property type="term" value="C:cell envelope"/>
    <property type="evidence" value="ECO:0007669"/>
    <property type="project" value="UniProtKB-SubCell"/>
</dbReference>
<gene>
    <name evidence="7" type="ORF">DKM44_10230</name>
</gene>
<dbReference type="PANTHER" id="PTHR42953:SF1">
    <property type="entry name" value="METAL-BINDING PROTEIN HI_0362-RELATED"/>
    <property type="match status" value="1"/>
</dbReference>
<dbReference type="InterPro" id="IPR006127">
    <property type="entry name" value="ZnuA-like"/>
</dbReference>
<evidence type="ECO:0000256" key="1">
    <source>
        <dbReference type="ARBA" id="ARBA00004196"/>
    </source>
</evidence>
<dbReference type="InterPro" id="IPR006129">
    <property type="entry name" value="AdhesinB"/>
</dbReference>
<protein>
    <submittedName>
        <fullName evidence="7">Adhesin</fullName>
    </submittedName>
</protein>
<dbReference type="PANTHER" id="PTHR42953">
    <property type="entry name" value="HIGH-AFFINITY ZINC UPTAKE SYSTEM PROTEIN ZNUA-RELATED"/>
    <property type="match status" value="1"/>
</dbReference>
<feature type="chain" id="PRO_5016321289" evidence="6">
    <location>
        <begin position="25"/>
        <end position="292"/>
    </location>
</feature>
<comment type="similarity">
    <text evidence="5">Belongs to the bacterial solute-binding protein 9 family.</text>
</comment>
<dbReference type="Proteomes" id="UP000245368">
    <property type="component" value="Chromosome"/>
</dbReference>
<organism evidence="7 8">
    <name type="scientific">Deinococcus irradiatisoli</name>
    <dbReference type="NCBI Taxonomy" id="2202254"/>
    <lineage>
        <taxon>Bacteria</taxon>
        <taxon>Thermotogati</taxon>
        <taxon>Deinococcota</taxon>
        <taxon>Deinococci</taxon>
        <taxon>Deinococcales</taxon>
        <taxon>Deinococcaceae</taxon>
        <taxon>Deinococcus</taxon>
    </lineage>
</organism>
<dbReference type="EMBL" id="CP029494">
    <property type="protein sequence ID" value="AWN23556.1"/>
    <property type="molecule type" value="Genomic_DNA"/>
</dbReference>
<feature type="signal peptide" evidence="6">
    <location>
        <begin position="1"/>
        <end position="24"/>
    </location>
</feature>
<sequence>MTSRSFRLSSALLGAALLGTSASALSVSASNTLVADWVGAIGGARVSVTTLIPANADPHDYQPSPRDIAGLSGSKALFVSGAGLETWLPKVRGAAARVPVVELSGAPSVKLRQVGSGTDPHTWWNPINVQQFVKLIAQQLSRLDPAGKTLYTRNLAAYQQQLTALDAYARKQFSALPPARRLLVTNHDSLGYLAGRYSLTIVGDVIPGLSSEREPSARELAALTDAIRRSGAPAIFTENTVNPRLARTLSQETGARIAPPLYTDALGPQGSSGATYLKAFRSNVDTIVGALK</sequence>
<dbReference type="PRINTS" id="PR00691">
    <property type="entry name" value="ADHESINB"/>
</dbReference>
<keyword evidence="2 5" id="KW-0813">Transport</keyword>
<evidence type="ECO:0000256" key="3">
    <source>
        <dbReference type="ARBA" id="ARBA00022723"/>
    </source>
</evidence>
<dbReference type="GO" id="GO:0007155">
    <property type="term" value="P:cell adhesion"/>
    <property type="evidence" value="ECO:0007669"/>
    <property type="project" value="InterPro"/>
</dbReference>
<keyword evidence="4 6" id="KW-0732">Signal</keyword>
<dbReference type="InterPro" id="IPR006128">
    <property type="entry name" value="Lipoprotein_PsaA-like"/>
</dbReference>
<evidence type="ECO:0000313" key="8">
    <source>
        <dbReference type="Proteomes" id="UP000245368"/>
    </source>
</evidence>
<dbReference type="OrthoDB" id="9810636at2"/>
<evidence type="ECO:0000256" key="5">
    <source>
        <dbReference type="RuleBase" id="RU003512"/>
    </source>
</evidence>
<name>A0A2Z3JHS9_9DEIO</name>
<dbReference type="SUPFAM" id="SSF53807">
    <property type="entry name" value="Helical backbone' metal receptor"/>
    <property type="match status" value="1"/>
</dbReference>
<keyword evidence="3" id="KW-0479">Metal-binding</keyword>
<dbReference type="RefSeq" id="WP_109827284.1">
    <property type="nucleotide sequence ID" value="NZ_CP029494.1"/>
</dbReference>
<evidence type="ECO:0000313" key="7">
    <source>
        <dbReference type="EMBL" id="AWN23556.1"/>
    </source>
</evidence>
<comment type="subcellular location">
    <subcellularLocation>
        <location evidence="1">Cell envelope</location>
    </subcellularLocation>
</comment>
<keyword evidence="8" id="KW-1185">Reference proteome</keyword>
<proteinExistence type="inferred from homology"/>
<evidence type="ECO:0000256" key="4">
    <source>
        <dbReference type="ARBA" id="ARBA00022729"/>
    </source>
</evidence>
<dbReference type="GO" id="GO:0030001">
    <property type="term" value="P:metal ion transport"/>
    <property type="evidence" value="ECO:0007669"/>
    <property type="project" value="InterPro"/>
</dbReference>
<accession>A0A2Z3JHS9</accession>
<dbReference type="Pfam" id="PF01297">
    <property type="entry name" value="ZnuA"/>
    <property type="match status" value="1"/>
</dbReference>
<dbReference type="KEGG" id="dez:DKM44_10230"/>